<protein>
    <submittedName>
        <fullName evidence="1">Uncharacterized protein</fullName>
    </submittedName>
</protein>
<sequence length="202" mass="20716">MGTLLTMYPPQNNSPYTTLEAAIGAGETSVTVADASVLPEAPNLLTIGTEENAEVVLMTAKTGNILTVQRGVYGTTAGEWGKDERIYRAITAKDLGDLQDNVKALKTETEQKAAKTVERTATLTVAGWTGSEAPYTQTVAVAGLAGDAHLIVGLAPSATAEQVEAAASALLLATGQAAGSITVSAYGEKPEAAIPILIMEVG</sequence>
<accession>A0A8S5PAM4</accession>
<proteinExistence type="predicted"/>
<reference evidence="1" key="1">
    <citation type="journal article" date="2021" name="Proc. Natl. Acad. Sci. U.S.A.">
        <title>A Catalog of Tens of Thousands of Viruses from Human Metagenomes Reveals Hidden Associations with Chronic Diseases.</title>
        <authorList>
            <person name="Tisza M.J."/>
            <person name="Buck C.B."/>
        </authorList>
    </citation>
    <scope>NUCLEOTIDE SEQUENCE</scope>
    <source>
        <strain evidence="1">CtPat53</strain>
    </source>
</reference>
<name>A0A8S5PAM4_9CAUD</name>
<dbReference type="EMBL" id="BK015367">
    <property type="protein sequence ID" value="DAE03499.1"/>
    <property type="molecule type" value="Genomic_DNA"/>
</dbReference>
<organism evidence="1">
    <name type="scientific">Siphoviridae sp. ctPat53</name>
    <dbReference type="NCBI Taxonomy" id="2825486"/>
    <lineage>
        <taxon>Viruses</taxon>
        <taxon>Duplodnaviria</taxon>
        <taxon>Heunggongvirae</taxon>
        <taxon>Uroviricota</taxon>
        <taxon>Caudoviricetes</taxon>
    </lineage>
</organism>
<evidence type="ECO:0000313" key="1">
    <source>
        <dbReference type="EMBL" id="DAE03499.1"/>
    </source>
</evidence>